<reference evidence="3" key="1">
    <citation type="submission" date="2017-09" db="EMBL/GenBank/DDBJ databases">
        <title>Depth-based differentiation of microbial function through sediment-hosted aquifers and enrichment of novel symbionts in the deep terrestrial subsurface.</title>
        <authorList>
            <person name="Probst A.J."/>
            <person name="Ladd B."/>
            <person name="Jarett J.K."/>
            <person name="Geller-Mcgrath D.E."/>
            <person name="Sieber C.M.K."/>
            <person name="Emerson J.B."/>
            <person name="Anantharaman K."/>
            <person name="Thomas B.C."/>
            <person name="Malmstrom R."/>
            <person name="Stieglmeier M."/>
            <person name="Klingl A."/>
            <person name="Woyke T."/>
            <person name="Ryan C.M."/>
            <person name="Banfield J.F."/>
        </authorList>
    </citation>
    <scope>NUCLEOTIDE SEQUENCE [LARGE SCALE GENOMIC DNA]</scope>
</reference>
<dbReference type="EMBL" id="PFER01000013">
    <property type="protein sequence ID" value="PJE73767.1"/>
    <property type="molecule type" value="Genomic_DNA"/>
</dbReference>
<keyword evidence="1" id="KW-0812">Transmembrane</keyword>
<name>A0A2M8LAV9_9BACT</name>
<gene>
    <name evidence="2" type="ORF">COV02_00725</name>
</gene>
<dbReference type="AlphaFoldDB" id="A0A2M8LAV9"/>
<comment type="caution">
    <text evidence="2">The sequence shown here is derived from an EMBL/GenBank/DDBJ whole genome shotgun (WGS) entry which is preliminary data.</text>
</comment>
<keyword evidence="1" id="KW-0472">Membrane</keyword>
<dbReference type="Proteomes" id="UP000230959">
    <property type="component" value="Unassembled WGS sequence"/>
</dbReference>
<evidence type="ECO:0000256" key="1">
    <source>
        <dbReference type="SAM" id="Phobius"/>
    </source>
</evidence>
<organism evidence="2 3">
    <name type="scientific">Candidatus Terrybacteria bacterium CG10_big_fil_rev_8_21_14_0_10_41_10</name>
    <dbReference type="NCBI Taxonomy" id="1975026"/>
    <lineage>
        <taxon>Bacteria</taxon>
        <taxon>Candidatus Terryibacteriota</taxon>
    </lineage>
</organism>
<keyword evidence="1" id="KW-1133">Transmembrane helix</keyword>
<feature type="transmembrane region" description="Helical" evidence="1">
    <location>
        <begin position="26"/>
        <end position="46"/>
    </location>
</feature>
<protein>
    <recommendedName>
        <fullName evidence="4">DUF3137 domain-containing protein</fullName>
    </recommendedName>
</protein>
<evidence type="ECO:0000313" key="3">
    <source>
        <dbReference type="Proteomes" id="UP000230959"/>
    </source>
</evidence>
<accession>A0A2M8LAV9</accession>
<proteinExistence type="predicted"/>
<sequence length="270" mass="31831">MKNHNFIMPEVKSVGRATAEELFKRWQFWSILAGVIISSVIILVLLGGHEMLFTYPFFFIFLYFALTVSKIRTLFWKKFAELNGWKYKESFGLKQGQGIMFRQGHDRHISHCIEGVIDGKNFRIFNYNFSSGLRKHRKTYFYTVFTFKFNGTFPHIYLDNKTNSYSIKIGESIPLPTEFEKSFSLSAPKEYEIEALEIFTLDVLASLLDNKFGHDVEFVNQEMLIFFYGQISDSEQLEREFKRALDLEDLLDEKLDRFKFEQIGDMPTRL</sequence>
<evidence type="ECO:0000313" key="2">
    <source>
        <dbReference type="EMBL" id="PJE73767.1"/>
    </source>
</evidence>
<evidence type="ECO:0008006" key="4">
    <source>
        <dbReference type="Google" id="ProtNLM"/>
    </source>
</evidence>
<feature type="transmembrane region" description="Helical" evidence="1">
    <location>
        <begin position="52"/>
        <end position="69"/>
    </location>
</feature>